<keyword evidence="5" id="KW-1185">Reference proteome</keyword>
<evidence type="ECO:0000313" key="4">
    <source>
        <dbReference type="EMBL" id="MEE6310267.1"/>
    </source>
</evidence>
<evidence type="ECO:0000256" key="2">
    <source>
        <dbReference type="SAM" id="Phobius"/>
    </source>
</evidence>
<keyword evidence="2" id="KW-1133">Transmembrane helix</keyword>
<feature type="compositionally biased region" description="Low complexity" evidence="1">
    <location>
        <begin position="150"/>
        <end position="165"/>
    </location>
</feature>
<dbReference type="InterPro" id="IPR019692">
    <property type="entry name" value="CFP-6_PH"/>
</dbReference>
<name>A0ABU7SJW7_9ACTN</name>
<keyword evidence="2" id="KW-0812">Transmembrane</keyword>
<gene>
    <name evidence="4" type="ORF">V1634_25860</name>
</gene>
<feature type="transmembrane region" description="Helical" evidence="2">
    <location>
        <begin position="20"/>
        <end position="38"/>
    </location>
</feature>
<reference evidence="4 5" key="1">
    <citation type="submission" date="2024-01" db="EMBL/GenBank/DDBJ databases">
        <title>Genome insights into Plantactinospora veratri sp. nov.</title>
        <authorList>
            <person name="Wang L."/>
        </authorList>
    </citation>
    <scope>NUCLEOTIDE SEQUENCE [LARGE SCALE GENOMIC DNA]</scope>
    <source>
        <strain evidence="4 5">NEAU-FHS4</strain>
    </source>
</reference>
<dbReference type="Proteomes" id="UP001339911">
    <property type="component" value="Unassembled WGS sequence"/>
</dbReference>
<evidence type="ECO:0000259" key="3">
    <source>
        <dbReference type="Pfam" id="PF10756"/>
    </source>
</evidence>
<comment type="caution">
    <text evidence="4">The sequence shown here is derived from an EMBL/GenBank/DDBJ whole genome shotgun (WGS) entry which is preliminary data.</text>
</comment>
<feature type="region of interest" description="Disordered" evidence="1">
    <location>
        <begin position="150"/>
        <end position="189"/>
    </location>
</feature>
<dbReference type="EMBL" id="JAZGQL010000024">
    <property type="protein sequence ID" value="MEE6310267.1"/>
    <property type="molecule type" value="Genomic_DNA"/>
</dbReference>
<evidence type="ECO:0000256" key="1">
    <source>
        <dbReference type="SAM" id="MobiDB-lite"/>
    </source>
</evidence>
<proteinExistence type="predicted"/>
<feature type="transmembrane region" description="Helical" evidence="2">
    <location>
        <begin position="58"/>
        <end position="76"/>
    </location>
</feature>
<dbReference type="Pfam" id="PF10756">
    <property type="entry name" value="bPH_6"/>
    <property type="match status" value="1"/>
</dbReference>
<sequence length="189" mass="20385">MIESAVARDAGTVSVRPRRIRVVCWILAPALVVMFALLSIGLHGSTGSGAATFQRGDQLAMTGLGVLGGFVVLLFTRPRVEADARGVRVRNVFRGYDLPWEVVRGVRFDRGSAWASLELHDDELIPVLALQVVDRELAVDGVRALRALHAAHQQPQDAAHQQPQRDAAHRAPRPAQPESGVAQGQPAAD</sequence>
<organism evidence="4 5">
    <name type="scientific">Plantactinospora veratri</name>
    <dbReference type="NCBI Taxonomy" id="1436122"/>
    <lineage>
        <taxon>Bacteria</taxon>
        <taxon>Bacillati</taxon>
        <taxon>Actinomycetota</taxon>
        <taxon>Actinomycetes</taxon>
        <taxon>Micromonosporales</taxon>
        <taxon>Micromonosporaceae</taxon>
        <taxon>Plantactinospora</taxon>
    </lineage>
</organism>
<protein>
    <submittedName>
        <fullName evidence="4">PH domain-containing protein</fullName>
    </submittedName>
</protein>
<keyword evidence="2" id="KW-0472">Membrane</keyword>
<feature type="domain" description="Low molecular weight protein antigen 6 PH" evidence="3">
    <location>
        <begin position="77"/>
        <end position="146"/>
    </location>
</feature>
<accession>A0ABU7SJW7</accession>
<evidence type="ECO:0000313" key="5">
    <source>
        <dbReference type="Proteomes" id="UP001339911"/>
    </source>
</evidence>